<dbReference type="AlphaFoldDB" id="A0A510DU32"/>
<keyword evidence="1" id="KW-0812">Transmembrane</keyword>
<reference evidence="2 4" key="2">
    <citation type="journal article" date="2020" name="Int. J. Syst. Evol. Microbiol.">
        <title>Sulfuracidifex tepidarius gen. nov., sp. nov. and transfer of Sulfolobus metallicus Huber and Stetter 1992 to the genus Sulfuracidifex as Sulfuracidifex metallicus comb. nov.</title>
        <authorList>
            <person name="Itoh T."/>
            <person name="Miura T."/>
            <person name="Sakai H.D."/>
            <person name="Kato S."/>
            <person name="Ohkuma M."/>
            <person name="Takashina T."/>
        </authorList>
    </citation>
    <scope>NUCLEOTIDE SEQUENCE [LARGE SCALE GENOMIC DNA]</scope>
    <source>
        <strain evidence="2 4">IC-006</strain>
        <strain evidence="3">IC-007</strain>
    </source>
</reference>
<feature type="transmembrane region" description="Helical" evidence="1">
    <location>
        <begin position="12"/>
        <end position="36"/>
    </location>
</feature>
<evidence type="ECO:0000313" key="2">
    <source>
        <dbReference type="EMBL" id="BBG23701.1"/>
    </source>
</evidence>
<dbReference type="Proteomes" id="UP000325030">
    <property type="component" value="Chromosome"/>
</dbReference>
<evidence type="ECO:0000313" key="4">
    <source>
        <dbReference type="Proteomes" id="UP000322983"/>
    </source>
</evidence>
<evidence type="ECO:0000313" key="3">
    <source>
        <dbReference type="EMBL" id="BBG26453.1"/>
    </source>
</evidence>
<accession>A0A510DU32</accession>
<organism evidence="2 4">
    <name type="scientific">Sulfuracidifex tepidarius</name>
    <dbReference type="NCBI Taxonomy" id="1294262"/>
    <lineage>
        <taxon>Archaea</taxon>
        <taxon>Thermoproteota</taxon>
        <taxon>Thermoprotei</taxon>
        <taxon>Sulfolobales</taxon>
        <taxon>Sulfolobaceae</taxon>
        <taxon>Sulfuracidifex</taxon>
    </lineage>
</organism>
<keyword evidence="4" id="KW-1185">Reference proteome</keyword>
<accession>A0A510E1T6</accession>
<proteinExistence type="predicted"/>
<feature type="transmembrane region" description="Helical" evidence="1">
    <location>
        <begin position="42"/>
        <end position="62"/>
    </location>
</feature>
<keyword evidence="1" id="KW-0472">Membrane</keyword>
<evidence type="ECO:0000256" key="1">
    <source>
        <dbReference type="SAM" id="Phobius"/>
    </source>
</evidence>
<dbReference type="EMBL" id="AP018929">
    <property type="protein sequence ID" value="BBG23701.1"/>
    <property type="molecule type" value="Genomic_DNA"/>
</dbReference>
<reference evidence="5" key="1">
    <citation type="submission" date="2018-09" db="EMBL/GenBank/DDBJ databases">
        <title>Complete Genome Sequencing of Sulfolobus sp. JCM 16834.</title>
        <authorList>
            <person name="Kato S."/>
            <person name="Itoh T."/>
            <person name="Ohkuma M."/>
        </authorList>
    </citation>
    <scope>NUCLEOTIDE SEQUENCE [LARGE SCALE GENOMIC DNA]</scope>
    <source>
        <strain evidence="5">IC-007</strain>
    </source>
</reference>
<keyword evidence="1" id="KW-1133">Transmembrane helix</keyword>
<dbReference type="Proteomes" id="UP000322983">
    <property type="component" value="Chromosome"/>
</dbReference>
<sequence length="114" mass="12597">MGGRKLPFLKWLGLALLFIGLPTAIAVVLSFSIPLLLHSVTLANTVSTIAPVLVFLVSVTYFRKYLQSRNLVTPFMRKVSVTISPDSGQPIDEKYIKRFELISSLLKGRDTSSS</sequence>
<dbReference type="KEGG" id="step:IC006_0991"/>
<name>A0A510DU32_9CREN</name>
<protein>
    <submittedName>
        <fullName evidence="2">Uncharacterized protein</fullName>
    </submittedName>
</protein>
<gene>
    <name evidence="2" type="ORF">IC006_0991</name>
    <name evidence="3" type="ORF">IC007_0963</name>
</gene>
<dbReference type="EMBL" id="AP018930">
    <property type="protein sequence ID" value="BBG26453.1"/>
    <property type="molecule type" value="Genomic_DNA"/>
</dbReference>
<evidence type="ECO:0000313" key="5">
    <source>
        <dbReference type="Proteomes" id="UP000325030"/>
    </source>
</evidence>